<dbReference type="Proteomes" id="UP000178510">
    <property type="component" value="Unassembled WGS sequence"/>
</dbReference>
<reference evidence="3 4" key="1">
    <citation type="journal article" date="2016" name="Nat. Commun.">
        <title>Thousands of microbial genomes shed light on interconnected biogeochemical processes in an aquifer system.</title>
        <authorList>
            <person name="Anantharaman K."/>
            <person name="Brown C.T."/>
            <person name="Hug L.A."/>
            <person name="Sharon I."/>
            <person name="Castelle C.J."/>
            <person name="Probst A.J."/>
            <person name="Thomas B.C."/>
            <person name="Singh A."/>
            <person name="Wilkins M.J."/>
            <person name="Karaoz U."/>
            <person name="Brodie E.L."/>
            <person name="Williams K.H."/>
            <person name="Hubbard S.S."/>
            <person name="Banfield J.F."/>
        </authorList>
    </citation>
    <scope>NUCLEOTIDE SEQUENCE [LARGE SCALE GENOMIC DNA]</scope>
</reference>
<comment type="caution">
    <text evidence="3">The sequence shown here is derived from an EMBL/GenBank/DDBJ whole genome shotgun (WGS) entry which is preliminary data.</text>
</comment>
<sequence length="429" mass="47638">MSAGFFSHAAALEQDPARVSEIEAQIVQLEREAGELDTTLQQVQSETRSFANEVKGFDTEIKRREVEIKRLTLAIQKAGIEIADRTQGISTLTKKIEKGRHGLAASIVVLSAVEDDNPLTVLLKHRSLSDFFTSLYNLHKVQSDVQEKLAVFKDDRTTYERERDDLLEYQEEQQTLKSLQDVERRFIAQKKLEKDELLRLTRGKEAIFQQLLKSKQRDIATLKSQLFYLEKTGITAEEAVALAEAAAERAGIRTAFLLALLEVETGKQFEDGKISVGTNLGTGNWRRDLYECYQSIGKPKTAEAEKTAFFRITEELGLDPDAMKVSRRPNYGCGGAMGPAQFLPSTWLGFAPRVARLTGHNPPSPWDAGDAFTAAAIFLADAGADAQTVAGETRAAKTYLSGQPNCSKVVCRSYANRIIALARDIDRAF</sequence>
<dbReference type="Gene3D" id="6.10.250.3150">
    <property type="match status" value="1"/>
</dbReference>
<evidence type="ECO:0000256" key="1">
    <source>
        <dbReference type="SAM" id="Coils"/>
    </source>
</evidence>
<dbReference type="InterPro" id="IPR023346">
    <property type="entry name" value="Lysozyme-like_dom_sf"/>
</dbReference>
<feature type="domain" description="Transglycosylase SLT" evidence="2">
    <location>
        <begin position="238"/>
        <end position="387"/>
    </location>
</feature>
<gene>
    <name evidence="3" type="ORF">A3J58_01195</name>
</gene>
<dbReference type="EMBL" id="MHQM01000010">
    <property type="protein sequence ID" value="OHA04193.1"/>
    <property type="molecule type" value="Genomic_DNA"/>
</dbReference>
<feature type="coiled-coil region" evidence="1">
    <location>
        <begin position="19"/>
        <end position="46"/>
    </location>
</feature>
<evidence type="ECO:0000313" key="3">
    <source>
        <dbReference type="EMBL" id="OHA04193.1"/>
    </source>
</evidence>
<accession>A0A1G2KXL3</accession>
<dbReference type="AlphaFoldDB" id="A0A1G2KXL3"/>
<proteinExistence type="predicted"/>
<name>A0A1G2KXL3_9BACT</name>
<dbReference type="Pfam" id="PF13406">
    <property type="entry name" value="SLT_2"/>
    <property type="match status" value="1"/>
</dbReference>
<evidence type="ECO:0000259" key="2">
    <source>
        <dbReference type="Pfam" id="PF13406"/>
    </source>
</evidence>
<dbReference type="InterPro" id="IPR031304">
    <property type="entry name" value="SLT_2"/>
</dbReference>
<keyword evidence="1" id="KW-0175">Coiled coil</keyword>
<protein>
    <recommendedName>
        <fullName evidence="2">Transglycosylase SLT domain-containing protein</fullName>
    </recommendedName>
</protein>
<dbReference type="STRING" id="1802274.A3J58_01195"/>
<organism evidence="3 4">
    <name type="scientific">Candidatus Sungbacteria bacterium RIFCSPHIGHO2_02_FULL_52_23</name>
    <dbReference type="NCBI Taxonomy" id="1802274"/>
    <lineage>
        <taxon>Bacteria</taxon>
        <taxon>Candidatus Sungiibacteriota</taxon>
    </lineage>
</organism>
<dbReference type="SUPFAM" id="SSF53955">
    <property type="entry name" value="Lysozyme-like"/>
    <property type="match status" value="1"/>
</dbReference>
<evidence type="ECO:0000313" key="4">
    <source>
        <dbReference type="Proteomes" id="UP000178510"/>
    </source>
</evidence>